<gene>
    <name evidence="2" type="ORF">C5167_002385</name>
</gene>
<keyword evidence="3" id="KW-1185">Reference proteome</keyword>
<feature type="transmembrane region" description="Helical" evidence="1">
    <location>
        <begin position="23"/>
        <end position="39"/>
    </location>
</feature>
<reference evidence="2 3" key="1">
    <citation type="journal article" date="2018" name="Science">
        <title>The opium poppy genome and morphinan production.</title>
        <authorList>
            <person name="Guo L."/>
            <person name="Winzer T."/>
            <person name="Yang X."/>
            <person name="Li Y."/>
            <person name="Ning Z."/>
            <person name="He Z."/>
            <person name="Teodor R."/>
            <person name="Lu Y."/>
            <person name="Bowser T.A."/>
            <person name="Graham I.A."/>
            <person name="Ye K."/>
        </authorList>
    </citation>
    <scope>NUCLEOTIDE SEQUENCE [LARGE SCALE GENOMIC DNA]</scope>
    <source>
        <strain evidence="3">cv. HN1</strain>
        <tissue evidence="2">Leaves</tissue>
    </source>
</reference>
<feature type="transmembrane region" description="Helical" evidence="1">
    <location>
        <begin position="45"/>
        <end position="66"/>
    </location>
</feature>
<evidence type="ECO:0000313" key="2">
    <source>
        <dbReference type="EMBL" id="RZC78201.1"/>
    </source>
</evidence>
<evidence type="ECO:0000313" key="3">
    <source>
        <dbReference type="Proteomes" id="UP000316621"/>
    </source>
</evidence>
<accession>A0A4Y7L1H2</accession>
<keyword evidence="1" id="KW-0812">Transmembrane</keyword>
<name>A0A4Y7L1H2_PAPSO</name>
<dbReference type="AlphaFoldDB" id="A0A4Y7L1H2"/>
<protein>
    <submittedName>
        <fullName evidence="2">Uncharacterized protein</fullName>
    </submittedName>
</protein>
<organism evidence="2 3">
    <name type="scientific">Papaver somniferum</name>
    <name type="common">Opium poppy</name>
    <dbReference type="NCBI Taxonomy" id="3469"/>
    <lineage>
        <taxon>Eukaryota</taxon>
        <taxon>Viridiplantae</taxon>
        <taxon>Streptophyta</taxon>
        <taxon>Embryophyta</taxon>
        <taxon>Tracheophyta</taxon>
        <taxon>Spermatophyta</taxon>
        <taxon>Magnoliopsida</taxon>
        <taxon>Ranunculales</taxon>
        <taxon>Papaveraceae</taxon>
        <taxon>Papaveroideae</taxon>
        <taxon>Papaver</taxon>
    </lineage>
</organism>
<sequence length="146" mass="16573">MLNVECAVRPPANSSESLMRQQLLLYVHSIYSLLLWYYTGMSFLILPSLSFTDFVIALYAALCLAFSIGEKSSSFFPDSHSNLSTRAIKMDSRNGKALLPDICKAGSTREQLLPLASEIHLLKKRLRELSTNSSRWSAWWPEIKRD</sequence>
<keyword evidence="1" id="KW-0472">Membrane</keyword>
<dbReference type="Gramene" id="RZC78201">
    <property type="protein sequence ID" value="RZC78201"/>
    <property type="gene ID" value="C5167_002385"/>
</dbReference>
<evidence type="ECO:0000256" key="1">
    <source>
        <dbReference type="SAM" id="Phobius"/>
    </source>
</evidence>
<keyword evidence="1" id="KW-1133">Transmembrane helix</keyword>
<proteinExistence type="predicted"/>
<dbReference type="EMBL" id="CM010723">
    <property type="protein sequence ID" value="RZC78201.1"/>
    <property type="molecule type" value="Genomic_DNA"/>
</dbReference>
<dbReference type="Proteomes" id="UP000316621">
    <property type="component" value="Chromosome 9"/>
</dbReference>